<dbReference type="GO" id="GO:0006310">
    <property type="term" value="P:DNA recombination"/>
    <property type="evidence" value="ECO:0007669"/>
    <property type="project" value="InterPro"/>
</dbReference>
<dbReference type="NCBIfam" id="TIGR00595">
    <property type="entry name" value="priA"/>
    <property type="match status" value="1"/>
</dbReference>
<dbReference type="GO" id="GO:0016887">
    <property type="term" value="F:ATP hydrolysis activity"/>
    <property type="evidence" value="ECO:0007669"/>
    <property type="project" value="RHEA"/>
</dbReference>
<comment type="function">
    <text evidence="12">Initiates the restart of stalled replication forks, which reloads the replicative helicase on sites other than the origin of replication. Recognizes and binds to abandoned replication forks and remodels them to uncover a helicase loading site. Promotes assembly of the primosome at these replication forks.</text>
</comment>
<dbReference type="PANTHER" id="PTHR30580:SF0">
    <property type="entry name" value="PRIMOSOMAL PROTEIN N"/>
    <property type="match status" value="1"/>
</dbReference>
<evidence type="ECO:0000259" key="14">
    <source>
        <dbReference type="PROSITE" id="PS51194"/>
    </source>
</evidence>
<dbReference type="SMART" id="SM00490">
    <property type="entry name" value="HELICc"/>
    <property type="match status" value="1"/>
</dbReference>
<dbReference type="SUPFAM" id="SSF52540">
    <property type="entry name" value="P-loop containing nucleoside triphosphate hydrolases"/>
    <property type="match status" value="2"/>
</dbReference>
<dbReference type="CDD" id="cd17929">
    <property type="entry name" value="DEXHc_priA"/>
    <property type="match status" value="1"/>
</dbReference>
<comment type="similarity">
    <text evidence="12">Belongs to the helicase family. PriA subfamily.</text>
</comment>
<accession>A0A3N1UHI7</accession>
<dbReference type="AlphaFoldDB" id="A0A3N1UHI7"/>
<comment type="caution">
    <text evidence="15">The sequence shown here is derived from an EMBL/GenBank/DDBJ whole genome shotgun (WGS) entry which is preliminary data.</text>
</comment>
<dbReference type="Pfam" id="PF17764">
    <property type="entry name" value="PriA_3primeBD"/>
    <property type="match status" value="1"/>
</dbReference>
<dbReference type="Gene3D" id="3.40.1440.60">
    <property type="entry name" value="PriA, 3(prime) DNA-binding domain"/>
    <property type="match status" value="1"/>
</dbReference>
<keyword evidence="16" id="KW-1185">Reference proteome</keyword>
<evidence type="ECO:0000256" key="12">
    <source>
        <dbReference type="HAMAP-Rule" id="MF_00983"/>
    </source>
</evidence>
<dbReference type="InterPro" id="IPR027417">
    <property type="entry name" value="P-loop_NTPase"/>
</dbReference>
<dbReference type="InterPro" id="IPR001650">
    <property type="entry name" value="Helicase_C-like"/>
</dbReference>
<name>A0A3N1UHI7_9BACT</name>
<feature type="domain" description="Helicase C-terminal" evidence="14">
    <location>
        <begin position="557"/>
        <end position="714"/>
    </location>
</feature>
<evidence type="ECO:0000256" key="4">
    <source>
        <dbReference type="ARBA" id="ARBA00022741"/>
    </source>
</evidence>
<feature type="domain" description="Helicase ATP-binding" evidence="13">
    <location>
        <begin position="296"/>
        <end position="462"/>
    </location>
</feature>
<dbReference type="GO" id="GO:0008270">
    <property type="term" value="F:zinc ion binding"/>
    <property type="evidence" value="ECO:0007669"/>
    <property type="project" value="UniProtKB-UniRule"/>
</dbReference>
<feature type="binding site" evidence="12">
    <location>
        <position position="549"/>
    </location>
    <ligand>
        <name>Zn(2+)</name>
        <dbReference type="ChEBI" id="CHEBI:29105"/>
        <label>2</label>
    </ligand>
</feature>
<dbReference type="PANTHER" id="PTHR30580">
    <property type="entry name" value="PRIMOSOMAL PROTEIN N"/>
    <property type="match status" value="1"/>
</dbReference>
<evidence type="ECO:0000256" key="8">
    <source>
        <dbReference type="ARBA" id="ARBA00022840"/>
    </source>
</evidence>
<dbReference type="InterPro" id="IPR041222">
    <property type="entry name" value="PriA_3primeBD"/>
</dbReference>
<dbReference type="InterPro" id="IPR014001">
    <property type="entry name" value="Helicase_ATP-bd"/>
</dbReference>
<feature type="binding site" evidence="12">
    <location>
        <position position="525"/>
    </location>
    <ligand>
        <name>Zn(2+)</name>
        <dbReference type="ChEBI" id="CHEBI:29105"/>
        <label>1</label>
    </ligand>
</feature>
<feature type="binding site" evidence="12">
    <location>
        <position position="565"/>
    </location>
    <ligand>
        <name>Zn(2+)</name>
        <dbReference type="ChEBI" id="CHEBI:29105"/>
        <label>1</label>
    </ligand>
</feature>
<dbReference type="PROSITE" id="PS51192">
    <property type="entry name" value="HELICASE_ATP_BIND_1"/>
    <property type="match status" value="1"/>
</dbReference>
<dbReference type="Proteomes" id="UP000276223">
    <property type="component" value="Unassembled WGS sequence"/>
</dbReference>
<keyword evidence="2 12" id="KW-0235">DNA replication</keyword>
<keyword evidence="9 12" id="KW-0238">DNA-binding</keyword>
<dbReference type="Pfam" id="PF00271">
    <property type="entry name" value="Helicase_C"/>
    <property type="match status" value="1"/>
</dbReference>
<dbReference type="Gene3D" id="3.40.50.300">
    <property type="entry name" value="P-loop containing nucleotide triphosphate hydrolases"/>
    <property type="match status" value="2"/>
</dbReference>
<feature type="binding site" evidence="12">
    <location>
        <position position="531"/>
    </location>
    <ligand>
        <name>Zn(2+)</name>
        <dbReference type="ChEBI" id="CHEBI:29105"/>
        <label>2</label>
    </ligand>
</feature>
<dbReference type="PROSITE" id="PS51194">
    <property type="entry name" value="HELICASE_CTER"/>
    <property type="match status" value="1"/>
</dbReference>
<dbReference type="InterPro" id="IPR042115">
    <property type="entry name" value="PriA_3primeBD_sf"/>
</dbReference>
<dbReference type="GO" id="GO:1990077">
    <property type="term" value="C:primosome complex"/>
    <property type="evidence" value="ECO:0007669"/>
    <property type="project" value="UniProtKB-UniRule"/>
</dbReference>
<dbReference type="GO" id="GO:0006270">
    <property type="term" value="P:DNA replication initiation"/>
    <property type="evidence" value="ECO:0007669"/>
    <property type="project" value="TreeGrafter"/>
</dbReference>
<comment type="subunit">
    <text evidence="12">Component of the replication restart primosome.</text>
</comment>
<evidence type="ECO:0000259" key="13">
    <source>
        <dbReference type="PROSITE" id="PS51192"/>
    </source>
</evidence>
<sequence>MNSKDSESFALCAVLRGPAECLSYRLPESCRGLNLVGRRVVVPLGYREAVAVVVAVEEHLPAHLGKEALKDIRLVVDEAPLLPEDLMRLCQWMSRYYFHPLPSVLEAVLPSSHFAHPERYYRLTQQGRHGLQGVGRPEGKSAGGLALERAFLESGELGPKDLESLPKGWKAHLKRLESLGWISRHDVWPSLVPSTKTQKIVVLRSVPDEKRIAASAHLRRFLTVLRDSGGTCPLADLRRQVPQASYWVRKLAAEGAIGVEERDILRESPLAQDLKPRALVTLTPEQQAAVAMMIEAVSSPTFKPFVLYGVTGSGKTEIYLRLIQETVDQGRTALVLVPEIALSTQLEAQFRARFGEALSVWHSGLASGVRDDQWKKITSGQASVVLGVRSAVLSPLKNVGLIVVDEEHDVSYKQDERLRYHARDVAVMRARIANVPVILGSATPSLQSFYHGRTGRYTLVTLRKRVEGRPLPHMHIVDMRRHRGPFRVLSPELVQALKETFQDGGQAMLFLNRRGFASFFLCRSCGAVLQCPHCAVSLTYHQSLERVLCHYCGHEEAVPGLCSACGKGSMVPFGFGTERVEEELHRTFPQVKTLRMDRDTMTCASKVVQTLEAFRSQKAHVLVGTQMITKGHDFPHVTLVGVINADTSLQISDFRSGETTAQLLMQVAGRAGRGEKPGRVVLQTYNPHHHVIQAAATLDYDHFCEHELTSRRTLQYPPFTRMARVLVTGPHGHVTAQAAAELGRMGRAVQAALKAKGIPLAILGPAPAPIQKLKRRYRYNLYVKAWTAEDLQTAVESLLEQAAQQAFLASVQVTVDRDPVSSL</sequence>
<evidence type="ECO:0000313" key="15">
    <source>
        <dbReference type="EMBL" id="ROQ90725.1"/>
    </source>
</evidence>
<comment type="catalytic activity">
    <reaction evidence="12">
        <text>Couples ATP hydrolysis with the unwinding of duplex DNA by translocating in the 3'-5' direction.</text>
        <dbReference type="EC" id="5.6.2.4"/>
    </reaction>
</comment>
<comment type="catalytic activity">
    <reaction evidence="11 12">
        <text>ATP + H2O = ADP + phosphate + H(+)</text>
        <dbReference type="Rhea" id="RHEA:13065"/>
        <dbReference type="ChEBI" id="CHEBI:15377"/>
        <dbReference type="ChEBI" id="CHEBI:15378"/>
        <dbReference type="ChEBI" id="CHEBI:30616"/>
        <dbReference type="ChEBI" id="CHEBI:43474"/>
        <dbReference type="ChEBI" id="CHEBI:456216"/>
        <dbReference type="EC" id="5.6.2.4"/>
    </reaction>
</comment>
<dbReference type="Pfam" id="PF00270">
    <property type="entry name" value="DEAD"/>
    <property type="match status" value="1"/>
</dbReference>
<dbReference type="EMBL" id="RJVA01000014">
    <property type="protein sequence ID" value="ROQ90725.1"/>
    <property type="molecule type" value="Genomic_DNA"/>
</dbReference>
<evidence type="ECO:0000313" key="16">
    <source>
        <dbReference type="Proteomes" id="UP000276223"/>
    </source>
</evidence>
<evidence type="ECO:0000256" key="2">
    <source>
        <dbReference type="ARBA" id="ARBA00022705"/>
    </source>
</evidence>
<keyword evidence="7 12" id="KW-0862">Zinc</keyword>
<dbReference type="FunFam" id="3.40.50.300:FF:000489">
    <property type="entry name" value="Primosome assembly protein PriA"/>
    <property type="match status" value="1"/>
</dbReference>
<keyword evidence="5 12" id="KW-0378">Hydrolase</keyword>
<feature type="binding site" evidence="12">
    <location>
        <position position="552"/>
    </location>
    <ligand>
        <name>Zn(2+)</name>
        <dbReference type="ChEBI" id="CHEBI:29105"/>
        <label>2</label>
    </ligand>
</feature>
<proteinExistence type="inferred from homology"/>
<dbReference type="InterPro" id="IPR041236">
    <property type="entry name" value="PriA_C"/>
</dbReference>
<dbReference type="InterPro" id="IPR011545">
    <property type="entry name" value="DEAD/DEAH_box_helicase_dom"/>
</dbReference>
<keyword evidence="4 12" id="KW-0547">Nucleotide-binding</keyword>
<evidence type="ECO:0000256" key="9">
    <source>
        <dbReference type="ARBA" id="ARBA00023125"/>
    </source>
</evidence>
<keyword evidence="8 12" id="KW-0067">ATP-binding</keyword>
<dbReference type="GO" id="GO:0005524">
    <property type="term" value="F:ATP binding"/>
    <property type="evidence" value="ECO:0007669"/>
    <property type="project" value="UniProtKB-UniRule"/>
</dbReference>
<dbReference type="GO" id="GO:0003677">
    <property type="term" value="F:DNA binding"/>
    <property type="evidence" value="ECO:0007669"/>
    <property type="project" value="UniProtKB-UniRule"/>
</dbReference>
<dbReference type="HAMAP" id="MF_00983">
    <property type="entry name" value="PriA"/>
    <property type="match status" value="1"/>
</dbReference>
<evidence type="ECO:0000256" key="7">
    <source>
        <dbReference type="ARBA" id="ARBA00022833"/>
    </source>
</evidence>
<evidence type="ECO:0000256" key="1">
    <source>
        <dbReference type="ARBA" id="ARBA00022515"/>
    </source>
</evidence>
<keyword evidence="3 12" id="KW-0479">Metal-binding</keyword>
<evidence type="ECO:0000256" key="5">
    <source>
        <dbReference type="ARBA" id="ARBA00022801"/>
    </source>
</evidence>
<reference evidence="15 16" key="1">
    <citation type="submission" date="2018-11" db="EMBL/GenBank/DDBJ databases">
        <title>Genomic Encyclopedia of Type Strains, Phase IV (KMG-IV): sequencing the most valuable type-strain genomes for metagenomic binning, comparative biology and taxonomic classification.</title>
        <authorList>
            <person name="Goeker M."/>
        </authorList>
    </citation>
    <scope>NUCLEOTIDE SEQUENCE [LARGE SCALE GENOMIC DNA]</scope>
    <source>
        <strain evidence="15 16">DSM 22027</strain>
    </source>
</reference>
<evidence type="ECO:0000256" key="11">
    <source>
        <dbReference type="ARBA" id="ARBA00048988"/>
    </source>
</evidence>
<keyword evidence="6 12" id="KW-0347">Helicase</keyword>
<dbReference type="Pfam" id="PF18074">
    <property type="entry name" value="PriA_C"/>
    <property type="match status" value="1"/>
</dbReference>
<feature type="binding site" evidence="12">
    <location>
        <position position="534"/>
    </location>
    <ligand>
        <name>Zn(2+)</name>
        <dbReference type="ChEBI" id="CHEBI:29105"/>
        <label>2</label>
    </ligand>
</feature>
<evidence type="ECO:0000256" key="6">
    <source>
        <dbReference type="ARBA" id="ARBA00022806"/>
    </source>
</evidence>
<dbReference type="CDD" id="cd18804">
    <property type="entry name" value="SF2_C_priA"/>
    <property type="match status" value="1"/>
</dbReference>
<feature type="binding site" evidence="12">
    <location>
        <position position="522"/>
    </location>
    <ligand>
        <name>Zn(2+)</name>
        <dbReference type="ChEBI" id="CHEBI:29105"/>
        <label>1</label>
    </ligand>
</feature>
<protein>
    <recommendedName>
        <fullName evidence="12">Replication restart protein PriA</fullName>
    </recommendedName>
    <alternativeName>
        <fullName evidence="12">ATP-dependent DNA helicase PriA</fullName>
        <ecNumber evidence="12">5.6.2.4</ecNumber>
    </alternativeName>
    <alternativeName>
        <fullName evidence="12">DNA 3'-5' helicase PriA</fullName>
    </alternativeName>
</protein>
<dbReference type="EC" id="5.6.2.4" evidence="12"/>
<dbReference type="Pfam" id="PF18319">
    <property type="entry name" value="Zn_ribbon_PriA"/>
    <property type="match status" value="1"/>
</dbReference>
<dbReference type="GO" id="GO:0043138">
    <property type="term" value="F:3'-5' DNA helicase activity"/>
    <property type="evidence" value="ECO:0007669"/>
    <property type="project" value="UniProtKB-EC"/>
</dbReference>
<dbReference type="SMART" id="SM00487">
    <property type="entry name" value="DEXDc"/>
    <property type="match status" value="1"/>
</dbReference>
<dbReference type="OrthoDB" id="9759544at2"/>
<dbReference type="InterPro" id="IPR040498">
    <property type="entry name" value="PriA_CRR"/>
</dbReference>
<dbReference type="InterPro" id="IPR005259">
    <property type="entry name" value="PriA"/>
</dbReference>
<dbReference type="GO" id="GO:0006269">
    <property type="term" value="P:DNA replication, synthesis of primer"/>
    <property type="evidence" value="ECO:0007669"/>
    <property type="project" value="UniProtKB-KW"/>
</dbReference>
<dbReference type="RefSeq" id="WP_123291070.1">
    <property type="nucleotide sequence ID" value="NZ_RJVA01000014.1"/>
</dbReference>
<feature type="binding site" evidence="12">
    <location>
        <position position="562"/>
    </location>
    <ligand>
        <name>Zn(2+)</name>
        <dbReference type="ChEBI" id="CHEBI:29105"/>
        <label>1</label>
    </ligand>
</feature>
<evidence type="ECO:0000256" key="3">
    <source>
        <dbReference type="ARBA" id="ARBA00022723"/>
    </source>
</evidence>
<organism evidence="15 16">
    <name type="scientific">Desulfosoma caldarium</name>
    <dbReference type="NCBI Taxonomy" id="610254"/>
    <lineage>
        <taxon>Bacteria</taxon>
        <taxon>Pseudomonadati</taxon>
        <taxon>Thermodesulfobacteriota</taxon>
        <taxon>Syntrophobacteria</taxon>
        <taxon>Syntrophobacterales</taxon>
        <taxon>Syntrophobacteraceae</taxon>
        <taxon>Desulfosoma</taxon>
    </lineage>
</organism>
<evidence type="ECO:0000256" key="10">
    <source>
        <dbReference type="ARBA" id="ARBA00023235"/>
    </source>
</evidence>
<keyword evidence="10 12" id="KW-0413">Isomerase</keyword>
<keyword evidence="1 12" id="KW-0639">Primosome</keyword>
<gene>
    <name evidence="12" type="primary">priA</name>
    <name evidence="15" type="ORF">EDC27_2615</name>
</gene>
<dbReference type="GO" id="GO:0006302">
    <property type="term" value="P:double-strand break repair"/>
    <property type="evidence" value="ECO:0007669"/>
    <property type="project" value="InterPro"/>
</dbReference>
<comment type="cofactor">
    <cofactor evidence="12">
        <name>Zn(2+)</name>
        <dbReference type="ChEBI" id="CHEBI:29105"/>
    </cofactor>
    <text evidence="12">Binds 2 zinc ions per subunit.</text>
</comment>